<keyword evidence="4" id="KW-1185">Reference proteome</keyword>
<dbReference type="InterPro" id="IPR008775">
    <property type="entry name" value="Phytyl_CoA_dOase-like"/>
</dbReference>
<evidence type="ECO:0000313" key="3">
    <source>
        <dbReference type="Proteomes" id="UP000199052"/>
    </source>
</evidence>
<dbReference type="SUPFAM" id="SSF51197">
    <property type="entry name" value="Clavaminate synthase-like"/>
    <property type="match status" value="1"/>
</dbReference>
<keyword evidence="2" id="KW-0223">Dioxygenase</keyword>
<evidence type="ECO:0000313" key="4">
    <source>
        <dbReference type="Proteomes" id="UP000533017"/>
    </source>
</evidence>
<dbReference type="EMBL" id="FOOI01000007">
    <property type="protein sequence ID" value="SFG63216.1"/>
    <property type="molecule type" value="Genomic_DNA"/>
</dbReference>
<reference evidence="2 3" key="1">
    <citation type="submission" date="2016-10" db="EMBL/GenBank/DDBJ databases">
        <authorList>
            <person name="de Groot N.N."/>
        </authorList>
    </citation>
    <scope>NUCLEOTIDE SEQUENCE [LARGE SCALE GENOMIC DNA]</scope>
    <source>
        <strain evidence="2 3">CPCC 202808</strain>
    </source>
</reference>
<reference evidence="1 4" key="2">
    <citation type="submission" date="2020-07" db="EMBL/GenBank/DDBJ databases">
        <title>Sequencing the genomes of 1000 actinobacteria strains.</title>
        <authorList>
            <person name="Klenk H.-P."/>
        </authorList>
    </citation>
    <scope>NUCLEOTIDE SEQUENCE [LARGE SCALE GENOMIC DNA]</scope>
    <source>
        <strain evidence="1 4">DSM 45117</strain>
    </source>
</reference>
<evidence type="ECO:0000313" key="2">
    <source>
        <dbReference type="EMBL" id="SFG63216.1"/>
    </source>
</evidence>
<dbReference type="EMBL" id="JACBZA010000001">
    <property type="protein sequence ID" value="NYH83049.1"/>
    <property type="molecule type" value="Genomic_DNA"/>
</dbReference>
<accession>A0A1I2TL72</accession>
<dbReference type="STRING" id="504797.SAMN05421678_107155"/>
<dbReference type="Proteomes" id="UP000199052">
    <property type="component" value="Unassembled WGS sequence"/>
</dbReference>
<dbReference type="GO" id="GO:0016706">
    <property type="term" value="F:2-oxoglutarate-dependent dioxygenase activity"/>
    <property type="evidence" value="ECO:0007669"/>
    <property type="project" value="UniProtKB-ARBA"/>
</dbReference>
<dbReference type="Pfam" id="PF05721">
    <property type="entry name" value="PhyH"/>
    <property type="match status" value="1"/>
</dbReference>
<dbReference type="Proteomes" id="UP000533017">
    <property type="component" value="Unassembled WGS sequence"/>
</dbReference>
<dbReference type="PANTHER" id="PTHR20883">
    <property type="entry name" value="PHYTANOYL-COA DIOXYGENASE DOMAIN CONTAINING 1"/>
    <property type="match status" value="1"/>
</dbReference>
<protein>
    <submittedName>
        <fullName evidence="2">Ectoine hydroxylase-related dioxygenase, phytanoyl-CoA dioxygenase (PhyH) family</fullName>
    </submittedName>
</protein>
<gene>
    <name evidence="1" type="ORF">FHR37_001900</name>
    <name evidence="2" type="ORF">SAMN05421678_107155</name>
</gene>
<evidence type="ECO:0000313" key="1">
    <source>
        <dbReference type="EMBL" id="NYH83049.1"/>
    </source>
</evidence>
<dbReference type="RefSeq" id="WP_175542529.1">
    <property type="nucleotide sequence ID" value="NZ_FOOI01000007.1"/>
</dbReference>
<name>A0A1I2TL72_9ACTN</name>
<keyword evidence="2" id="KW-0560">Oxidoreductase</keyword>
<dbReference type="Gene3D" id="2.60.120.620">
    <property type="entry name" value="q2cbj1_9rhob like domain"/>
    <property type="match status" value="1"/>
</dbReference>
<sequence length="279" mass="31402">MSAMTGLVTTVTAEQWDFYEENGYVVLGRVLSDDDLSGLRDRIDDIMLGRAAIDYDRLLMQLDSRNGAYGDAGKQSKGWKGATLDYRKIQDLEFDPLFLSYLRQPLFEEICRQTYGDAPVSAFRAMFMNKPARQGTFLPWHQDRWAFLDRDPLITVWTALDPATVANGCVQVIPGSHKYGLINPEHGSGFLKEEQAKEYCLPEKVHHLELQPGEAVLLHNWLVHSSDVNSTDIPRRAFSVCYMDARTQHTKGREEYSRVFGEGALTPADLKPGSPVATA</sequence>
<proteinExistence type="predicted"/>
<dbReference type="GO" id="GO:0005506">
    <property type="term" value="F:iron ion binding"/>
    <property type="evidence" value="ECO:0007669"/>
    <property type="project" value="UniProtKB-ARBA"/>
</dbReference>
<dbReference type="PANTHER" id="PTHR20883:SF46">
    <property type="entry name" value="PHYTANOYL-COA HYDROXYLASE"/>
    <property type="match status" value="1"/>
</dbReference>
<dbReference type="AlphaFoldDB" id="A0A1I2TL72"/>
<organism evidence="2 3">
    <name type="scientific">Actinopolymorpha cephalotaxi</name>
    <dbReference type="NCBI Taxonomy" id="504797"/>
    <lineage>
        <taxon>Bacteria</taxon>
        <taxon>Bacillati</taxon>
        <taxon>Actinomycetota</taxon>
        <taxon>Actinomycetes</taxon>
        <taxon>Propionibacteriales</taxon>
        <taxon>Actinopolymorphaceae</taxon>
        <taxon>Actinopolymorpha</taxon>
    </lineage>
</organism>